<evidence type="ECO:0000256" key="5">
    <source>
        <dbReference type="ARBA" id="ARBA00013950"/>
    </source>
</evidence>
<evidence type="ECO:0000313" key="12">
    <source>
        <dbReference type="EMBL" id="MCM2580277.1"/>
    </source>
</evidence>
<comment type="caution">
    <text evidence="12">The sequence shown here is derived from an EMBL/GenBank/DDBJ whole genome shotgun (WGS) entry which is preliminary data.</text>
</comment>
<dbReference type="InterPro" id="IPR023366">
    <property type="entry name" value="ATP_synth_asu-like_sf"/>
</dbReference>
<dbReference type="PANTHER" id="PTHR21098:SF12">
    <property type="entry name" value="RIBOFLAVIN SYNTHASE"/>
    <property type="match status" value="1"/>
</dbReference>
<dbReference type="CDD" id="cd00402">
    <property type="entry name" value="Riboflavin_synthase_like"/>
    <property type="match status" value="1"/>
</dbReference>
<evidence type="ECO:0000256" key="7">
    <source>
        <dbReference type="ARBA" id="ARBA00022679"/>
    </source>
</evidence>
<dbReference type="NCBIfam" id="NF006767">
    <property type="entry name" value="PRK09289.1"/>
    <property type="match status" value="1"/>
</dbReference>
<comment type="function">
    <text evidence="2">Catalyzes the dismutation of two molecules of 6,7-dimethyl-8-ribityllumazine, resulting in the formation of riboflavin and 5-amino-6-(D-ribitylamino)uracil.</text>
</comment>
<proteinExistence type="predicted"/>
<dbReference type="PROSITE" id="PS51177">
    <property type="entry name" value="LUMAZINE_BIND"/>
    <property type="match status" value="2"/>
</dbReference>
<evidence type="ECO:0000256" key="6">
    <source>
        <dbReference type="ARBA" id="ARBA00022619"/>
    </source>
</evidence>
<sequence>MFTGIVEELGEVVAVEFTDPAADGNAPATAGSARFRLRGPIVTEGAAHGDSIAVNGVCLTVVETADGEFTADVMAETLNRSGLGALTVGSRVNLERPMALGGRLGGHLVQGHVDGTGSIVERIPGDQWEIVKIALPHQLARYLVEKGSITVDGVSLTVVDAADDHFTVSLIPTTLALTTLGTKQAGDPVNLEVDVLAKYVERLLGDRRTAGRA</sequence>
<protein>
    <recommendedName>
        <fullName evidence="5 9">Riboflavin synthase</fullName>
        <ecNumber evidence="4 9">2.5.1.9</ecNumber>
    </recommendedName>
</protein>
<organism evidence="12 13">
    <name type="scientific">Streptomyces meridianus</name>
    <dbReference type="NCBI Taxonomy" id="2938945"/>
    <lineage>
        <taxon>Bacteria</taxon>
        <taxon>Bacillati</taxon>
        <taxon>Actinomycetota</taxon>
        <taxon>Actinomycetes</taxon>
        <taxon>Kitasatosporales</taxon>
        <taxon>Streptomycetaceae</taxon>
        <taxon>Streptomyces</taxon>
    </lineage>
</organism>
<keyword evidence="8" id="KW-0677">Repeat</keyword>
<name>A0ABT0XER8_9ACTN</name>
<dbReference type="PANTHER" id="PTHR21098">
    <property type="entry name" value="RIBOFLAVIN SYNTHASE ALPHA CHAIN"/>
    <property type="match status" value="1"/>
</dbReference>
<dbReference type="Pfam" id="PF00677">
    <property type="entry name" value="Lum_binding"/>
    <property type="match status" value="2"/>
</dbReference>
<feature type="repeat" description="Lumazine-binding" evidence="10">
    <location>
        <begin position="1"/>
        <end position="107"/>
    </location>
</feature>
<evidence type="ECO:0000256" key="9">
    <source>
        <dbReference type="NCBIfam" id="TIGR00187"/>
    </source>
</evidence>
<dbReference type="EC" id="2.5.1.9" evidence="4 9"/>
<evidence type="ECO:0000313" key="13">
    <source>
        <dbReference type="Proteomes" id="UP001167160"/>
    </source>
</evidence>
<dbReference type="GO" id="GO:0004746">
    <property type="term" value="F:riboflavin synthase activity"/>
    <property type="evidence" value="ECO:0007669"/>
    <property type="project" value="UniProtKB-EC"/>
</dbReference>
<reference evidence="12" key="1">
    <citation type="journal article" date="2023" name="Int. J. Syst. Evol. Microbiol.">
        <title>Streptomyces meridianus sp. nov. isolated from brackish water of the Tagus estuary in Alcochete, Portugal.</title>
        <authorList>
            <person name="Santos J.D.N."/>
            <person name="Klimek D."/>
            <person name="Calusinska M."/>
            <person name="Lobo Da Cunha A."/>
            <person name="Catita J."/>
            <person name="Goncalves H."/>
            <person name="Gonzalez I."/>
            <person name="Reyes F."/>
            <person name="Lage O.M."/>
        </authorList>
    </citation>
    <scope>NUCLEOTIDE SEQUENCE</scope>
    <source>
        <strain evidence="12">MTZ3.1</strain>
    </source>
</reference>
<evidence type="ECO:0000259" key="11">
    <source>
        <dbReference type="PROSITE" id="PS51177"/>
    </source>
</evidence>
<dbReference type="NCBIfam" id="TIGR00187">
    <property type="entry name" value="ribE"/>
    <property type="match status" value="1"/>
</dbReference>
<comment type="catalytic activity">
    <reaction evidence="1">
        <text>2 6,7-dimethyl-8-(1-D-ribityl)lumazine + H(+) = 5-amino-6-(D-ribitylamino)uracil + riboflavin</text>
        <dbReference type="Rhea" id="RHEA:20772"/>
        <dbReference type="ChEBI" id="CHEBI:15378"/>
        <dbReference type="ChEBI" id="CHEBI:15934"/>
        <dbReference type="ChEBI" id="CHEBI:57986"/>
        <dbReference type="ChEBI" id="CHEBI:58201"/>
        <dbReference type="EC" id="2.5.1.9"/>
    </reaction>
</comment>
<dbReference type="InterPro" id="IPR026017">
    <property type="entry name" value="Lumazine-bd_dom"/>
</dbReference>
<dbReference type="PIRSF" id="PIRSF000498">
    <property type="entry name" value="Riboflavin_syn_A"/>
    <property type="match status" value="1"/>
</dbReference>
<dbReference type="InterPro" id="IPR001783">
    <property type="entry name" value="Lumazine-bd"/>
</dbReference>
<evidence type="ECO:0000256" key="3">
    <source>
        <dbReference type="ARBA" id="ARBA00004887"/>
    </source>
</evidence>
<evidence type="ECO:0000256" key="8">
    <source>
        <dbReference type="ARBA" id="ARBA00022737"/>
    </source>
</evidence>
<dbReference type="EMBL" id="JAMQGM010000056">
    <property type="protein sequence ID" value="MCM2580277.1"/>
    <property type="molecule type" value="Genomic_DNA"/>
</dbReference>
<keyword evidence="6" id="KW-0686">Riboflavin biosynthesis</keyword>
<dbReference type="SUPFAM" id="SSF63380">
    <property type="entry name" value="Riboflavin synthase domain-like"/>
    <property type="match status" value="2"/>
</dbReference>
<dbReference type="RefSeq" id="WP_251418964.1">
    <property type="nucleotide sequence ID" value="NZ_JAMQGM010000056.1"/>
</dbReference>
<evidence type="ECO:0000256" key="4">
    <source>
        <dbReference type="ARBA" id="ARBA00012827"/>
    </source>
</evidence>
<feature type="repeat" description="Lumazine-binding" evidence="10">
    <location>
        <begin position="108"/>
        <end position="204"/>
    </location>
</feature>
<gene>
    <name evidence="12" type="ORF">M1E25_23550</name>
</gene>
<evidence type="ECO:0000256" key="2">
    <source>
        <dbReference type="ARBA" id="ARBA00002803"/>
    </source>
</evidence>
<keyword evidence="13" id="KW-1185">Reference proteome</keyword>
<evidence type="ECO:0000256" key="1">
    <source>
        <dbReference type="ARBA" id="ARBA00000968"/>
    </source>
</evidence>
<feature type="domain" description="Lumazine-binding" evidence="11">
    <location>
        <begin position="108"/>
        <end position="204"/>
    </location>
</feature>
<dbReference type="Gene3D" id="2.40.30.20">
    <property type="match status" value="2"/>
</dbReference>
<comment type="pathway">
    <text evidence="3">Cofactor biosynthesis; riboflavin biosynthesis; riboflavin from 2-hydroxy-3-oxobutyl phosphate and 5-amino-6-(D-ribitylamino)uracil: step 2/2.</text>
</comment>
<accession>A0ABT0XER8</accession>
<dbReference type="InterPro" id="IPR017938">
    <property type="entry name" value="Riboflavin_synthase-like_b-brl"/>
</dbReference>
<dbReference type="Proteomes" id="UP001167160">
    <property type="component" value="Unassembled WGS sequence"/>
</dbReference>
<evidence type="ECO:0000256" key="10">
    <source>
        <dbReference type="PROSITE-ProRule" id="PRU00524"/>
    </source>
</evidence>
<feature type="domain" description="Lumazine-binding" evidence="11">
    <location>
        <begin position="1"/>
        <end position="107"/>
    </location>
</feature>
<keyword evidence="7 12" id="KW-0808">Transferase</keyword>